<dbReference type="InterPro" id="IPR051389">
    <property type="entry name" value="Cytochrome_c_oxidase_VIc"/>
</dbReference>
<dbReference type="PANTHER" id="PTHR48416:SF1">
    <property type="entry name" value="CYTOCHROME C OXIDASE SUBUNIT 6C"/>
    <property type="match status" value="1"/>
</dbReference>
<dbReference type="AlphaFoldDB" id="A0A0M4E642"/>
<comment type="similarity">
    <text evidence="3">Belongs to the cytochrome c oxidase subunit 6c family.</text>
</comment>
<keyword evidence="8 9" id="KW-0472">Membrane</keyword>
<keyword evidence="11" id="KW-1185">Reference proteome</keyword>
<keyword evidence="4 9" id="KW-0812">Transmembrane</keyword>
<evidence type="ECO:0000313" key="11">
    <source>
        <dbReference type="Proteomes" id="UP000494163"/>
    </source>
</evidence>
<reference evidence="10 11" key="1">
    <citation type="submission" date="2015-08" db="EMBL/GenBank/DDBJ databases">
        <title>Ancestral chromatin configuration constrains chromatin evolution on differentiating sex chromosomes in Drosophila.</title>
        <authorList>
            <person name="Zhou Q."/>
            <person name="Bachtrog D."/>
        </authorList>
    </citation>
    <scope>NUCLEOTIDE SEQUENCE [LARGE SCALE GENOMIC DNA]</scope>
    <source>
        <tissue evidence="10">Whole larvae</tissue>
    </source>
</reference>
<evidence type="ECO:0000313" key="10">
    <source>
        <dbReference type="EMBL" id="ALC39734.1"/>
    </source>
</evidence>
<protein>
    <submittedName>
        <fullName evidence="10">CG31644</fullName>
    </submittedName>
</protein>
<dbReference type="SUPFAM" id="SSF81415">
    <property type="entry name" value="Mitochondrial cytochrome c oxidase subunit VIc"/>
    <property type="match status" value="1"/>
</dbReference>
<sequence>MPDETQAKDKPKVSFKFPMHGTHMRKSIGILRKACIWALVAPVVFYFLHNVRRKEIYKSYYSTYDPMDAFDRMQRAGYLDSCPVEDKKEKKDGKKDEKKKK</sequence>
<proteinExistence type="inferred from homology"/>
<dbReference type="Proteomes" id="UP000494163">
    <property type="component" value="Chromosome 2L"/>
</dbReference>
<dbReference type="GO" id="GO:0005743">
    <property type="term" value="C:mitochondrial inner membrane"/>
    <property type="evidence" value="ECO:0007669"/>
    <property type="project" value="UniProtKB-SubCell"/>
</dbReference>
<accession>A0A0M4E642</accession>
<evidence type="ECO:0000256" key="8">
    <source>
        <dbReference type="ARBA" id="ARBA00023136"/>
    </source>
</evidence>
<evidence type="ECO:0000256" key="4">
    <source>
        <dbReference type="ARBA" id="ARBA00022692"/>
    </source>
</evidence>
<dbReference type="InterPro" id="IPR034884">
    <property type="entry name" value="Cytochrome_c_oxidase_VIc/VIIs"/>
</dbReference>
<dbReference type="PANTHER" id="PTHR48416">
    <property type="entry name" value="CYTOCHROME C OXIDASE SUBUNIT 6C"/>
    <property type="match status" value="1"/>
</dbReference>
<keyword evidence="6 9" id="KW-1133">Transmembrane helix</keyword>
<dbReference type="OrthoDB" id="10051322at2759"/>
<comment type="pathway">
    <text evidence="2">Energy metabolism; oxidative phosphorylation.</text>
</comment>
<evidence type="ECO:0000256" key="3">
    <source>
        <dbReference type="ARBA" id="ARBA00007204"/>
    </source>
</evidence>
<gene>
    <name evidence="10" type="ORF">Dbus_chr2Lg1819</name>
</gene>
<keyword evidence="7" id="KW-0496">Mitochondrion</keyword>
<evidence type="ECO:0000256" key="6">
    <source>
        <dbReference type="ARBA" id="ARBA00022989"/>
    </source>
</evidence>
<comment type="subcellular location">
    <subcellularLocation>
        <location evidence="1">Mitochondrion inner membrane</location>
        <topology evidence="1">Single-pass membrane protein</topology>
    </subcellularLocation>
</comment>
<dbReference type="Gene3D" id="4.10.93.10">
    <property type="entry name" value="Mitochondrial cytochrome c oxidase subunit VIc/VIIs"/>
    <property type="match status" value="1"/>
</dbReference>
<evidence type="ECO:0000256" key="9">
    <source>
        <dbReference type="SAM" id="Phobius"/>
    </source>
</evidence>
<keyword evidence="5" id="KW-0999">Mitochondrion inner membrane</keyword>
<organism evidence="10 11">
    <name type="scientific">Drosophila busckii</name>
    <name type="common">Fruit fly</name>
    <dbReference type="NCBI Taxonomy" id="30019"/>
    <lineage>
        <taxon>Eukaryota</taxon>
        <taxon>Metazoa</taxon>
        <taxon>Ecdysozoa</taxon>
        <taxon>Arthropoda</taxon>
        <taxon>Hexapoda</taxon>
        <taxon>Insecta</taxon>
        <taxon>Pterygota</taxon>
        <taxon>Neoptera</taxon>
        <taxon>Endopterygota</taxon>
        <taxon>Diptera</taxon>
        <taxon>Brachycera</taxon>
        <taxon>Muscomorpha</taxon>
        <taxon>Ephydroidea</taxon>
        <taxon>Drosophilidae</taxon>
        <taxon>Drosophila</taxon>
    </lineage>
</organism>
<dbReference type="OMA" id="EFKFPMH"/>
<dbReference type="Pfam" id="PF02937">
    <property type="entry name" value="COX6C"/>
    <property type="match status" value="1"/>
</dbReference>
<evidence type="ECO:0000256" key="5">
    <source>
        <dbReference type="ARBA" id="ARBA00022792"/>
    </source>
</evidence>
<dbReference type="EMBL" id="CP012523">
    <property type="protein sequence ID" value="ALC39734.1"/>
    <property type="molecule type" value="Genomic_DNA"/>
</dbReference>
<dbReference type="InterPro" id="IPR037169">
    <property type="entry name" value="Cytochrome_c_oxidase_VIc_sf"/>
</dbReference>
<feature type="transmembrane region" description="Helical" evidence="9">
    <location>
        <begin position="30"/>
        <end position="48"/>
    </location>
</feature>
<evidence type="ECO:0000256" key="1">
    <source>
        <dbReference type="ARBA" id="ARBA00004434"/>
    </source>
</evidence>
<evidence type="ECO:0000256" key="7">
    <source>
        <dbReference type="ARBA" id="ARBA00023128"/>
    </source>
</evidence>
<name>A0A0M4E642_DROBS</name>
<evidence type="ECO:0000256" key="2">
    <source>
        <dbReference type="ARBA" id="ARBA00004673"/>
    </source>
</evidence>